<dbReference type="RefSeq" id="XP_002952191.1">
    <property type="nucleotide sequence ID" value="XM_002952145.1"/>
</dbReference>
<sequence length="279" mass="30036">MRTSSSEHLSNGFTSAEGGAYEASGGSGFGAGFPPIRYYAAAGAAEGVLELYDLLLVPCTQSRLKPRNYISHPPRPRISLILPYSGRRLPYIVRHVVEPLLTCAAAAATTAGGNVTAAAAAAAAGPPMPLDFFELLVAFDDVHEAADWADISAESGGRRLAEMAVGEMLVVLRDGDGLSYDSYCSWLHHALQAFKAWPRLAVLGGPGFVPLDELDERQQMIVEAQRNQTTNRQLPLRCGMVHPDLGLQILDPKVLDLHLGRLGLRAALSTRRFPTWFGS</sequence>
<dbReference type="KEGG" id="vcn:VOLCADRAFT_105408"/>
<dbReference type="EMBL" id="GL378349">
    <property type="protein sequence ID" value="EFJ46662.1"/>
    <property type="molecule type" value="Genomic_DNA"/>
</dbReference>
<dbReference type="AlphaFoldDB" id="D8U0M6"/>
<name>D8U0M6_VOLCA</name>
<dbReference type="GeneID" id="9628442"/>
<reference evidence="1 2" key="1">
    <citation type="journal article" date="2010" name="Science">
        <title>Genomic analysis of organismal complexity in the multicellular green alga Volvox carteri.</title>
        <authorList>
            <person name="Prochnik S.E."/>
            <person name="Umen J."/>
            <person name="Nedelcu A.M."/>
            <person name="Hallmann A."/>
            <person name="Miller S.M."/>
            <person name="Nishii I."/>
            <person name="Ferris P."/>
            <person name="Kuo A."/>
            <person name="Mitros T."/>
            <person name="Fritz-Laylin L.K."/>
            <person name="Hellsten U."/>
            <person name="Chapman J."/>
            <person name="Simakov O."/>
            <person name="Rensing S.A."/>
            <person name="Terry A."/>
            <person name="Pangilinan J."/>
            <person name="Kapitonov V."/>
            <person name="Jurka J."/>
            <person name="Salamov A."/>
            <person name="Shapiro H."/>
            <person name="Schmutz J."/>
            <person name="Grimwood J."/>
            <person name="Lindquist E."/>
            <person name="Lucas S."/>
            <person name="Grigoriev I.V."/>
            <person name="Schmitt R."/>
            <person name="Kirk D."/>
            <person name="Rokhsar D.S."/>
        </authorList>
    </citation>
    <scope>NUCLEOTIDE SEQUENCE [LARGE SCALE GENOMIC DNA]</scope>
    <source>
        <strain evidence="2">f. Nagariensis / Eve</strain>
    </source>
</reference>
<protein>
    <submittedName>
        <fullName evidence="1">Uncharacterized protein</fullName>
    </submittedName>
</protein>
<accession>D8U0M6</accession>
<dbReference type="InParanoid" id="D8U0M6"/>
<proteinExistence type="predicted"/>
<dbReference type="Proteomes" id="UP000001058">
    <property type="component" value="Unassembled WGS sequence"/>
</dbReference>
<organism evidence="2">
    <name type="scientific">Volvox carteri f. nagariensis</name>
    <dbReference type="NCBI Taxonomy" id="3068"/>
    <lineage>
        <taxon>Eukaryota</taxon>
        <taxon>Viridiplantae</taxon>
        <taxon>Chlorophyta</taxon>
        <taxon>core chlorophytes</taxon>
        <taxon>Chlorophyceae</taxon>
        <taxon>CS clade</taxon>
        <taxon>Chlamydomonadales</taxon>
        <taxon>Volvocaceae</taxon>
        <taxon>Volvox</taxon>
    </lineage>
</organism>
<dbReference type="OrthoDB" id="551827at2759"/>
<evidence type="ECO:0000313" key="2">
    <source>
        <dbReference type="Proteomes" id="UP000001058"/>
    </source>
</evidence>
<gene>
    <name evidence="1" type="ORF">VOLCADRAFT_105408</name>
</gene>
<keyword evidence="2" id="KW-1185">Reference proteome</keyword>
<evidence type="ECO:0000313" key="1">
    <source>
        <dbReference type="EMBL" id="EFJ46662.1"/>
    </source>
</evidence>